<keyword evidence="4" id="KW-1185">Reference proteome</keyword>
<protein>
    <recommendedName>
        <fullName evidence="5">Glutamine cyclotransferase</fullName>
    </recommendedName>
</protein>
<reference evidence="3 4" key="1">
    <citation type="submission" date="2020-09" db="EMBL/GenBank/DDBJ databases">
        <title>De no assembly of potato wild relative species, Solanum commersonii.</title>
        <authorList>
            <person name="Cho K."/>
        </authorList>
    </citation>
    <scope>NUCLEOTIDE SEQUENCE [LARGE SCALE GENOMIC DNA]</scope>
    <source>
        <strain evidence="3">LZ3.2</strain>
        <tissue evidence="3">Leaf</tissue>
    </source>
</reference>
<feature type="region of interest" description="Disordered" evidence="1">
    <location>
        <begin position="1"/>
        <end position="20"/>
    </location>
</feature>
<evidence type="ECO:0000313" key="3">
    <source>
        <dbReference type="EMBL" id="KAG5617094.1"/>
    </source>
</evidence>
<dbReference type="AlphaFoldDB" id="A0A9J5ZXM6"/>
<name>A0A9J5ZXM6_SOLCO</name>
<dbReference type="PANTHER" id="PTHR31270:SF2">
    <property type="entry name" value="GLUTAMINYL-PEPTIDE CYCLOTRANSFERASE-LIKE"/>
    <property type="match status" value="1"/>
</dbReference>
<evidence type="ECO:0000256" key="2">
    <source>
        <dbReference type="SAM" id="Phobius"/>
    </source>
</evidence>
<dbReference type="PROSITE" id="PS51257">
    <property type="entry name" value="PROKAR_LIPOPROTEIN"/>
    <property type="match status" value="1"/>
</dbReference>
<organism evidence="3 4">
    <name type="scientific">Solanum commersonii</name>
    <name type="common">Commerson's wild potato</name>
    <name type="synonym">Commerson's nightshade</name>
    <dbReference type="NCBI Taxonomy" id="4109"/>
    <lineage>
        <taxon>Eukaryota</taxon>
        <taxon>Viridiplantae</taxon>
        <taxon>Streptophyta</taxon>
        <taxon>Embryophyta</taxon>
        <taxon>Tracheophyta</taxon>
        <taxon>Spermatophyta</taxon>
        <taxon>Magnoliopsida</taxon>
        <taxon>eudicotyledons</taxon>
        <taxon>Gunneridae</taxon>
        <taxon>Pentapetalae</taxon>
        <taxon>asterids</taxon>
        <taxon>lamiids</taxon>
        <taxon>Solanales</taxon>
        <taxon>Solanaceae</taxon>
        <taxon>Solanoideae</taxon>
        <taxon>Solaneae</taxon>
        <taxon>Solanum</taxon>
    </lineage>
</organism>
<dbReference type="Proteomes" id="UP000824120">
    <property type="component" value="Chromosome 3"/>
</dbReference>
<dbReference type="Pfam" id="PF05096">
    <property type="entry name" value="Glu_cyclase_2"/>
    <property type="match status" value="2"/>
</dbReference>
<keyword evidence="2" id="KW-0472">Membrane</keyword>
<keyword evidence="2" id="KW-0812">Transmembrane</keyword>
<sequence>MPGAKMRKKSNSRRVNSLPQQPSMASSLACSSRFLLHYRKISALVFFILVVCLIVVLNTSLRNEGVSRSDVPSNRLYTVEVVNEFPHDPDAFTQGLLYAENDTLFESTGMNGASSVRKVTLQTGKVKAIQRMPYSDFGEGLTLLGDRLIQVTWRQSTGYIYDRHNLSKVFLLLIMLNNDMAISGNFIFIFKLSSVFHLLEPNMLCINPCMFEIGDLQMLVFLWLKDLFVLICTRYFLYPPPPLLWNFYSCKLVISLQFEKFRHDMPDGWGLATDGKILYGSDGSSTLYQIDPQTMKVVKKQIVNYQGDEVHRLNELEYIYDEVWANVWMTDCIARISQTDGSVLGWILLPNLREGLLHNLKKQIDVLNGIAWDRDGDRLFVTGKLWPKLYEIKLHPLKTPFNGDVKQMCMPPAFPFS</sequence>
<dbReference type="GO" id="GO:0016603">
    <property type="term" value="F:glutaminyl-peptide cyclotransferase activity"/>
    <property type="evidence" value="ECO:0007669"/>
    <property type="project" value="InterPro"/>
</dbReference>
<dbReference type="InterPro" id="IPR007788">
    <property type="entry name" value="QCT"/>
</dbReference>
<gene>
    <name evidence="3" type="ORF">H5410_016918</name>
</gene>
<dbReference type="InterPro" id="IPR011044">
    <property type="entry name" value="Quino_amine_DH_bsu"/>
</dbReference>
<evidence type="ECO:0008006" key="5">
    <source>
        <dbReference type="Google" id="ProtNLM"/>
    </source>
</evidence>
<comment type="caution">
    <text evidence="3">The sequence shown here is derived from an EMBL/GenBank/DDBJ whole genome shotgun (WGS) entry which is preliminary data.</text>
</comment>
<accession>A0A9J5ZXM6</accession>
<dbReference type="OrthoDB" id="409395at2759"/>
<evidence type="ECO:0000313" key="4">
    <source>
        <dbReference type="Proteomes" id="UP000824120"/>
    </source>
</evidence>
<dbReference type="EMBL" id="JACXVP010000003">
    <property type="protein sequence ID" value="KAG5617094.1"/>
    <property type="molecule type" value="Genomic_DNA"/>
</dbReference>
<evidence type="ECO:0000256" key="1">
    <source>
        <dbReference type="SAM" id="MobiDB-lite"/>
    </source>
</evidence>
<keyword evidence="2" id="KW-1133">Transmembrane helix</keyword>
<dbReference type="SUPFAM" id="SSF50969">
    <property type="entry name" value="YVTN repeat-like/Quinoprotein amine dehydrogenase"/>
    <property type="match status" value="1"/>
</dbReference>
<feature type="compositionally biased region" description="Basic residues" evidence="1">
    <location>
        <begin position="1"/>
        <end position="12"/>
    </location>
</feature>
<dbReference type="PANTHER" id="PTHR31270">
    <property type="entry name" value="GLUTAMINYL-PEPTIDE CYCLOTRANSFERASE"/>
    <property type="match status" value="1"/>
</dbReference>
<proteinExistence type="predicted"/>
<feature type="transmembrane region" description="Helical" evidence="2">
    <location>
        <begin position="41"/>
        <end position="61"/>
    </location>
</feature>